<proteinExistence type="predicted"/>
<evidence type="ECO:0000313" key="3">
    <source>
        <dbReference type="Proteomes" id="UP000014821"/>
    </source>
</evidence>
<keyword evidence="1" id="KW-1133">Transmembrane helix</keyword>
<dbReference type="EMBL" id="ATND01000002">
    <property type="protein sequence ID" value="EPP38391.1"/>
    <property type="molecule type" value="Genomic_DNA"/>
</dbReference>
<keyword evidence="1" id="KW-0812">Transmembrane</keyword>
<keyword evidence="1" id="KW-0472">Membrane</keyword>
<dbReference type="Proteomes" id="UP000014821">
    <property type="component" value="Unassembled WGS sequence"/>
</dbReference>
<comment type="caution">
    <text evidence="2">The sequence shown here is derived from an EMBL/GenBank/DDBJ whole genome shotgun (WGS) entry which is preliminary data.</text>
</comment>
<evidence type="ECO:0000313" key="2">
    <source>
        <dbReference type="EMBL" id="EPP38391.1"/>
    </source>
</evidence>
<name>A0ABP2X6J9_9CHLA</name>
<organism evidence="2 3">
    <name type="scientific">Chlamydia avium</name>
    <dbReference type="NCBI Taxonomy" id="1457141"/>
    <lineage>
        <taxon>Bacteria</taxon>
        <taxon>Pseudomonadati</taxon>
        <taxon>Chlamydiota</taxon>
        <taxon>Chlamydiia</taxon>
        <taxon>Chlamydiales</taxon>
        <taxon>Chlamydiaceae</taxon>
        <taxon>Chlamydia/Chlamydophila group</taxon>
        <taxon>Chlamydia</taxon>
    </lineage>
</organism>
<protein>
    <submittedName>
        <fullName evidence="2">Membrane protein</fullName>
    </submittedName>
</protein>
<sequence>MSNFSKRILGEHCGWLILYISIFFSYLMCISLRFNPDSGK</sequence>
<reference evidence="2" key="1">
    <citation type="submission" date="2013-04" db="EMBL/GenBank/DDBJ databases">
        <title>Genome sequence of Chlamydia psittaci 10_881_SC42.</title>
        <authorList>
            <person name="Huot-Creasy H."/>
            <person name="McCracken C.L."/>
            <person name="Humphries M."/>
            <person name="Sachse K."/>
            <person name="Laroucau K."/>
            <person name="Bavoil P."/>
            <person name="Myers G.S."/>
        </authorList>
    </citation>
    <scope>NUCLEOTIDE SEQUENCE [LARGE SCALE GENOMIC DNA]</scope>
    <source>
        <strain evidence="2">10_881_SC42</strain>
    </source>
</reference>
<accession>A0ABP2X6J9</accession>
<evidence type="ECO:0000256" key="1">
    <source>
        <dbReference type="SAM" id="Phobius"/>
    </source>
</evidence>
<keyword evidence="3" id="KW-1185">Reference proteome</keyword>
<feature type="transmembrane region" description="Helical" evidence="1">
    <location>
        <begin position="12"/>
        <end position="34"/>
    </location>
</feature>
<gene>
    <name evidence="2" type="ORF">CP10881SC42_0536</name>
</gene>